<accession>A0ABU3FKN3</accession>
<feature type="compositionally biased region" description="Basic and acidic residues" evidence="2">
    <location>
        <begin position="154"/>
        <end position="163"/>
    </location>
</feature>
<feature type="domain" description="DnaB/C C-terminal" evidence="3">
    <location>
        <begin position="176"/>
        <end position="256"/>
    </location>
</feature>
<dbReference type="NCBIfam" id="TIGR01446">
    <property type="entry name" value="DnaD_dom"/>
    <property type="match status" value="1"/>
</dbReference>
<dbReference type="SUPFAM" id="SSF158499">
    <property type="entry name" value="DnaD domain-like"/>
    <property type="match status" value="1"/>
</dbReference>
<dbReference type="PANTHER" id="PTHR39196">
    <property type="entry name" value="PRIMOSOME, DNAD SUBUNIT"/>
    <property type="match status" value="1"/>
</dbReference>
<evidence type="ECO:0000313" key="6">
    <source>
        <dbReference type="Proteomes" id="UP001269061"/>
    </source>
</evidence>
<dbReference type="Pfam" id="PF14297">
    <property type="entry name" value="Lin1244_N"/>
    <property type="match status" value="1"/>
</dbReference>
<proteinExistence type="inferred from homology"/>
<dbReference type="EMBL" id="JARQAZ010000007">
    <property type="protein sequence ID" value="MDT2770981.1"/>
    <property type="molecule type" value="Genomic_DNA"/>
</dbReference>
<feature type="region of interest" description="Disordered" evidence="2">
    <location>
        <begin position="129"/>
        <end position="163"/>
    </location>
</feature>
<evidence type="ECO:0000259" key="4">
    <source>
        <dbReference type="Pfam" id="PF14297"/>
    </source>
</evidence>
<dbReference type="PANTHER" id="PTHR39196:SF1">
    <property type="entry name" value="PRIMOSOME, DNAD SUBUNIT"/>
    <property type="match status" value="1"/>
</dbReference>
<dbReference type="Gene3D" id="1.10.10.630">
    <property type="entry name" value="DnaD domain-like"/>
    <property type="match status" value="1"/>
</dbReference>
<dbReference type="InterPro" id="IPR025400">
    <property type="entry name" value="Lin1244/Lin1753-like_N"/>
</dbReference>
<dbReference type="InterPro" id="IPR034829">
    <property type="entry name" value="DnaD-like_sf"/>
</dbReference>
<feature type="compositionally biased region" description="Low complexity" evidence="2">
    <location>
        <begin position="129"/>
        <end position="153"/>
    </location>
</feature>
<feature type="domain" description="Lin1244/Lin1753-like N-terminal" evidence="4">
    <location>
        <begin position="11"/>
        <end position="104"/>
    </location>
</feature>
<sequence>MARPTKQGIDYYSLDVNFLKDIKVRKIRRACGPQSIEILLCLLGNIYRENGYYIGWDEDTVFLVADEVGAKEGLVEEVVAKAIQSKFFDSQKFEQYNILTSNGIQKRYFEATTKRKGVEVKKEFLVNDDNNSSSSGVNVGNNSSSSGINGVDNEQSKVNKTKGKESKENNYVFGVFEFLEKNHFGNPYSEPMATDISEWIKSLREKGMSDSQIDDWLIMGAKVASGNNRRFWNYVDGVLRNWDNIAAYTKEDIENQNKSKSGGKKLENTGSSEYDNLGW</sequence>
<keyword evidence="6" id="KW-1185">Reference proteome</keyword>
<dbReference type="RefSeq" id="WP_311815811.1">
    <property type="nucleotide sequence ID" value="NZ_JARQAZ010000007.1"/>
</dbReference>
<evidence type="ECO:0000256" key="1">
    <source>
        <dbReference type="ARBA" id="ARBA00093462"/>
    </source>
</evidence>
<evidence type="ECO:0000256" key="2">
    <source>
        <dbReference type="SAM" id="MobiDB-lite"/>
    </source>
</evidence>
<comment type="caution">
    <text evidence="5">The sequence shown here is derived from an EMBL/GenBank/DDBJ whole genome shotgun (WGS) entry which is preliminary data.</text>
</comment>
<evidence type="ECO:0000259" key="3">
    <source>
        <dbReference type="Pfam" id="PF07261"/>
    </source>
</evidence>
<comment type="similarity">
    <text evidence="1">Belongs to the DnaB/DnaD family.</text>
</comment>
<feature type="region of interest" description="Disordered" evidence="2">
    <location>
        <begin position="254"/>
        <end position="279"/>
    </location>
</feature>
<name>A0ABU3FKN3_9ENTE</name>
<dbReference type="Pfam" id="PF07261">
    <property type="entry name" value="DnaB_2"/>
    <property type="match status" value="1"/>
</dbReference>
<dbReference type="InterPro" id="IPR006343">
    <property type="entry name" value="DnaB/C_C"/>
</dbReference>
<protein>
    <submittedName>
        <fullName evidence="5">DUF4373 domain-containing protein</fullName>
    </submittedName>
</protein>
<feature type="compositionally biased region" description="Polar residues" evidence="2">
    <location>
        <begin position="268"/>
        <end position="279"/>
    </location>
</feature>
<reference evidence="5 6" key="1">
    <citation type="submission" date="2023-03" db="EMBL/GenBank/DDBJ databases">
        <authorList>
            <person name="Shen W."/>
            <person name="Cai J."/>
        </authorList>
    </citation>
    <scope>NUCLEOTIDE SEQUENCE [LARGE SCALE GENOMIC DNA]</scope>
    <source>
        <strain evidence="5 6">Y59</strain>
    </source>
</reference>
<gene>
    <name evidence="5" type="ORF">P7H46_09035</name>
</gene>
<dbReference type="Proteomes" id="UP001269061">
    <property type="component" value="Unassembled WGS sequence"/>
</dbReference>
<organism evidence="5 6">
    <name type="scientific">Enterococcus pseudoavium</name>
    <dbReference type="NCBI Taxonomy" id="44007"/>
    <lineage>
        <taxon>Bacteria</taxon>
        <taxon>Bacillati</taxon>
        <taxon>Bacillota</taxon>
        <taxon>Bacilli</taxon>
        <taxon>Lactobacillales</taxon>
        <taxon>Enterococcaceae</taxon>
        <taxon>Enterococcus</taxon>
    </lineage>
</organism>
<evidence type="ECO:0000313" key="5">
    <source>
        <dbReference type="EMBL" id="MDT2770981.1"/>
    </source>
</evidence>